<gene>
    <name evidence="4" type="ordered locus">Shel_10500</name>
</gene>
<feature type="domain" description="Zinc-ribbon" evidence="3">
    <location>
        <begin position="124"/>
        <end position="144"/>
    </location>
</feature>
<keyword evidence="5" id="KW-1185">Reference proteome</keyword>
<dbReference type="AlphaFoldDB" id="C7N5A0"/>
<feature type="region of interest" description="Disordered" evidence="2">
    <location>
        <begin position="148"/>
        <end position="184"/>
    </location>
</feature>
<dbReference type="STRING" id="471855.Shel_10500"/>
<dbReference type="InterPro" id="IPR026870">
    <property type="entry name" value="Zinc_ribbon_dom"/>
</dbReference>
<evidence type="ECO:0000313" key="4">
    <source>
        <dbReference type="EMBL" id="ACV22085.1"/>
    </source>
</evidence>
<protein>
    <recommendedName>
        <fullName evidence="3">Zinc-ribbon domain-containing protein</fullName>
    </recommendedName>
</protein>
<dbReference type="Pfam" id="PF13240">
    <property type="entry name" value="Zn_Ribbon_1"/>
    <property type="match status" value="1"/>
</dbReference>
<sequence>MMGLQKANAIATSSIAADEKRGMTMGFFEDLSATVNRGLDDASRMADNAGAKFKLAEAKRRRREAMADYGESMFEAYSQEPTFAQGREELIAAVAKIDEEIAAIQAKIDENERRTAEKKTVLSCPTCGATLAEGVNFCSNCGTAIAYEPPAEPAQPVEPQQPAQPQQPAATVDFEVVDNPETQA</sequence>
<evidence type="ECO:0000259" key="3">
    <source>
        <dbReference type="Pfam" id="PF13240"/>
    </source>
</evidence>
<accession>C7N5A0</accession>
<organism evidence="4 5">
    <name type="scientific">Slackia heliotrinireducens (strain ATCC 29202 / DSM 20476 / NCTC 11029 / RHS 1)</name>
    <name type="common">Peptococcus heliotrinreducens</name>
    <dbReference type="NCBI Taxonomy" id="471855"/>
    <lineage>
        <taxon>Bacteria</taxon>
        <taxon>Bacillati</taxon>
        <taxon>Actinomycetota</taxon>
        <taxon>Coriobacteriia</taxon>
        <taxon>Eggerthellales</taxon>
        <taxon>Eggerthellaceae</taxon>
        <taxon>Slackia</taxon>
    </lineage>
</organism>
<proteinExistence type="predicted"/>
<evidence type="ECO:0000256" key="1">
    <source>
        <dbReference type="SAM" id="Coils"/>
    </source>
</evidence>
<dbReference type="Proteomes" id="UP000002026">
    <property type="component" value="Chromosome"/>
</dbReference>
<feature type="coiled-coil region" evidence="1">
    <location>
        <begin position="87"/>
        <end position="114"/>
    </location>
</feature>
<dbReference type="KEGG" id="shi:Shel_10500"/>
<evidence type="ECO:0000313" key="5">
    <source>
        <dbReference type="Proteomes" id="UP000002026"/>
    </source>
</evidence>
<evidence type="ECO:0000256" key="2">
    <source>
        <dbReference type="SAM" id="MobiDB-lite"/>
    </source>
</evidence>
<reference evidence="4 5" key="1">
    <citation type="journal article" date="2009" name="Stand. Genomic Sci.">
        <title>Complete genome sequence of Slackia heliotrinireducens type strain (RHS 1).</title>
        <authorList>
            <person name="Pukall R."/>
            <person name="Lapidus A."/>
            <person name="Nolan M."/>
            <person name="Copeland A."/>
            <person name="Glavina Del Rio T."/>
            <person name="Lucas S."/>
            <person name="Chen F."/>
            <person name="Tice H."/>
            <person name="Cheng J.F."/>
            <person name="Chertkov O."/>
            <person name="Bruce D."/>
            <person name="Goodwin L."/>
            <person name="Kuske C."/>
            <person name="Brettin T."/>
            <person name="Detter J.C."/>
            <person name="Han C."/>
            <person name="Pitluck S."/>
            <person name="Pati A."/>
            <person name="Mavrommatis K."/>
            <person name="Ivanova N."/>
            <person name="Ovchinnikova G."/>
            <person name="Chen A."/>
            <person name="Palaniappan K."/>
            <person name="Schneider S."/>
            <person name="Rohde M."/>
            <person name="Chain P."/>
            <person name="D'haeseleer P."/>
            <person name="Goker M."/>
            <person name="Bristow J."/>
            <person name="Eisen J.A."/>
            <person name="Markowitz V."/>
            <person name="Kyrpides N.C."/>
            <person name="Klenk H.P."/>
            <person name="Hugenholtz P."/>
        </authorList>
    </citation>
    <scope>NUCLEOTIDE SEQUENCE [LARGE SCALE GENOMIC DNA]</scope>
    <source>
        <strain evidence="5">ATCC 29202 / DSM 20476 / NCTC 11029 / RHS 1</strain>
    </source>
</reference>
<feature type="compositionally biased region" description="Low complexity" evidence="2">
    <location>
        <begin position="148"/>
        <end position="170"/>
    </location>
</feature>
<keyword evidence="1" id="KW-0175">Coiled coil</keyword>
<name>C7N5A0_SLAHD</name>
<dbReference type="EMBL" id="CP001684">
    <property type="protein sequence ID" value="ACV22085.1"/>
    <property type="molecule type" value="Genomic_DNA"/>
</dbReference>
<dbReference type="HOGENOM" id="CLU_1467280_0_0_11"/>